<protein>
    <submittedName>
        <fullName evidence="3">DUF4236 domain-containing protein</fullName>
    </submittedName>
</protein>
<evidence type="ECO:0000313" key="3">
    <source>
        <dbReference type="EMBL" id="QFY57035.1"/>
    </source>
</evidence>
<dbReference type="AlphaFoldDB" id="A0AA91U285"/>
<name>A0AA91U285_9GAMM</name>
<gene>
    <name evidence="2" type="ORF">CO192_11640</name>
    <name evidence="3" type="ORF">EAO82_12075</name>
</gene>
<dbReference type="Pfam" id="PF14020">
    <property type="entry name" value="DUF4236"/>
    <property type="match status" value="1"/>
</dbReference>
<organism evidence="2 4">
    <name type="scientific">Halopseudomonas pelagia</name>
    <dbReference type="NCBI Taxonomy" id="553151"/>
    <lineage>
        <taxon>Bacteria</taxon>
        <taxon>Pseudomonadati</taxon>
        <taxon>Pseudomonadota</taxon>
        <taxon>Gammaproteobacteria</taxon>
        <taxon>Pseudomonadales</taxon>
        <taxon>Pseudomonadaceae</taxon>
        <taxon>Halopseudomonas</taxon>
    </lineage>
</organism>
<keyword evidence="5" id="KW-1185">Reference proteome</keyword>
<reference evidence="3 5" key="2">
    <citation type="submission" date="2018-10" db="EMBL/GenBank/DDBJ databases">
        <title>Complete genome sequence of Pseudomonas pelagia strain Kongs-67.</title>
        <authorList>
            <person name="Sinha R.K."/>
            <person name="Krishnan K."/>
        </authorList>
    </citation>
    <scope>NUCLEOTIDE SEQUENCE [LARGE SCALE GENOMIC DNA]</scope>
    <source>
        <strain evidence="3 5">Kongs-67</strain>
    </source>
</reference>
<reference evidence="2 4" key="1">
    <citation type="submission" date="2017-09" db="EMBL/GenBank/DDBJ databases">
        <title>Bacterial and phytoplankton interrelationship in Kongsfjorden, an Arctic fjord.</title>
        <authorList>
            <person name="Sinha R."/>
            <person name="Krishnan K."/>
        </authorList>
    </citation>
    <scope>NUCLEOTIDE SEQUENCE [LARGE SCALE GENOMIC DNA]</scope>
    <source>
        <strain evidence="2 4">58</strain>
    </source>
</reference>
<dbReference type="Proteomes" id="UP000344571">
    <property type="component" value="Chromosome"/>
</dbReference>
<accession>A0AA91U285</accession>
<dbReference type="EMBL" id="CP033116">
    <property type="protein sequence ID" value="QFY57035.1"/>
    <property type="molecule type" value="Genomic_DNA"/>
</dbReference>
<evidence type="ECO:0000259" key="1">
    <source>
        <dbReference type="Pfam" id="PF14020"/>
    </source>
</evidence>
<evidence type="ECO:0000313" key="4">
    <source>
        <dbReference type="Proteomes" id="UP000243750"/>
    </source>
</evidence>
<proteinExistence type="predicted"/>
<evidence type="ECO:0000313" key="2">
    <source>
        <dbReference type="EMBL" id="PCC99192.1"/>
    </source>
</evidence>
<dbReference type="Proteomes" id="UP000243750">
    <property type="component" value="Unassembled WGS sequence"/>
</dbReference>
<evidence type="ECO:0000313" key="5">
    <source>
        <dbReference type="Proteomes" id="UP000344571"/>
    </source>
</evidence>
<dbReference type="EMBL" id="NWMT01000138">
    <property type="protein sequence ID" value="PCC99192.1"/>
    <property type="molecule type" value="Genomic_DNA"/>
</dbReference>
<sequence length="394" mass="43067">MGFRFQKRITIAPGIRLNISKSGVSTSFGPRGLSVTAGRRGTYLNMGVPGTGLSYREKLDNQLTGILVRGGGGYSGVVNIDVDSGGVLRFTDGSGNDLPASAAKRVKAERATEIGELLIRAAEKINSDLEACVDIHLSTPSPTSSPLGLPAFDKAPPRSPIRESISLMDKLLLRSDKIEQAHAAAVAKYQIDVSAWRAERETHNTKKAEVEKVFRLASKGFSAQMENALDFVLSRMKWPKETQVTYIFSHDNTGIAVDVDLPDEDETPRTSAEVRATGKLAIKRRSDAQCRKDFIALAFGSLFRVAGEVFTVLPGIQKVLVSGYIQRTDLATGNEYNEYLISVVIGREKWSQIDFECLEKVDPASTFRGYNAGFKLDRSSRLKGIEPYNISDLG</sequence>
<dbReference type="RefSeq" id="WP_096346760.1">
    <property type="nucleotide sequence ID" value="NZ_CP033116.1"/>
</dbReference>
<dbReference type="InterPro" id="IPR025330">
    <property type="entry name" value="DUF4236"/>
</dbReference>
<feature type="domain" description="DUF4236" evidence="1">
    <location>
        <begin position="3"/>
        <end position="56"/>
    </location>
</feature>